<accession>A0ACC0UQF4</accession>
<keyword evidence="2" id="KW-1185">Reference proteome</keyword>
<evidence type="ECO:0000313" key="1">
    <source>
        <dbReference type="EMBL" id="KAI9513540.1"/>
    </source>
</evidence>
<dbReference type="Proteomes" id="UP001207468">
    <property type="component" value="Unassembled WGS sequence"/>
</dbReference>
<organism evidence="1 2">
    <name type="scientific">Russula earlei</name>
    <dbReference type="NCBI Taxonomy" id="71964"/>
    <lineage>
        <taxon>Eukaryota</taxon>
        <taxon>Fungi</taxon>
        <taxon>Dikarya</taxon>
        <taxon>Basidiomycota</taxon>
        <taxon>Agaricomycotina</taxon>
        <taxon>Agaricomycetes</taxon>
        <taxon>Russulales</taxon>
        <taxon>Russulaceae</taxon>
        <taxon>Russula</taxon>
    </lineage>
</organism>
<comment type="caution">
    <text evidence="1">The sequence shown here is derived from an EMBL/GenBank/DDBJ whole genome shotgun (WGS) entry which is preliminary data.</text>
</comment>
<gene>
    <name evidence="1" type="ORF">F5148DRAFT_1145477</name>
</gene>
<name>A0ACC0UQF4_9AGAM</name>
<dbReference type="EMBL" id="JAGFNK010000001">
    <property type="protein sequence ID" value="KAI9513540.1"/>
    <property type="molecule type" value="Genomic_DNA"/>
</dbReference>
<reference evidence="1" key="1">
    <citation type="submission" date="2021-03" db="EMBL/GenBank/DDBJ databases">
        <title>Evolutionary priming and transition to the ectomycorrhizal habit in an iconic lineage of mushroom-forming fungi: is preadaptation a requirement?</title>
        <authorList>
            <consortium name="DOE Joint Genome Institute"/>
            <person name="Looney B.P."/>
            <person name="Miyauchi S."/>
            <person name="Morin E."/>
            <person name="Drula E."/>
            <person name="Courty P.E."/>
            <person name="Chicoki N."/>
            <person name="Fauchery L."/>
            <person name="Kohler A."/>
            <person name="Kuo A."/>
            <person name="LaButti K."/>
            <person name="Pangilinan J."/>
            <person name="Lipzen A."/>
            <person name="Riley R."/>
            <person name="Andreopoulos W."/>
            <person name="He G."/>
            <person name="Johnson J."/>
            <person name="Barry K.W."/>
            <person name="Grigoriev I.V."/>
            <person name="Nagy L."/>
            <person name="Hibbett D."/>
            <person name="Henrissat B."/>
            <person name="Matheny P.B."/>
            <person name="Labbe J."/>
            <person name="Martin A.F."/>
        </authorList>
    </citation>
    <scope>NUCLEOTIDE SEQUENCE</scope>
    <source>
        <strain evidence="1">BPL698</strain>
    </source>
</reference>
<evidence type="ECO:0000313" key="2">
    <source>
        <dbReference type="Proteomes" id="UP001207468"/>
    </source>
</evidence>
<sequence>MATANIEYPPAAHLNHGESVQQPVIANVQPRAAAAMTVGSDNGTPRLGKVERLRGGDGVDDPSSQAECRRAGDFEYCALAIRAATHRPVLMTRLPSVDIAADPTRPPLIGQPVMNVRPILIFLAPDR</sequence>
<proteinExistence type="predicted"/>
<protein>
    <submittedName>
        <fullName evidence="1">Uncharacterized protein</fullName>
    </submittedName>
</protein>